<dbReference type="PANTHER" id="PTHR36974:SF1">
    <property type="entry name" value="DOXX FAMILY MEMBRANE PROTEIN"/>
    <property type="match status" value="1"/>
</dbReference>
<feature type="transmembrane region" description="Helical" evidence="1">
    <location>
        <begin position="12"/>
        <end position="29"/>
    </location>
</feature>
<evidence type="ECO:0000256" key="1">
    <source>
        <dbReference type="SAM" id="Phobius"/>
    </source>
</evidence>
<keyword evidence="1" id="KW-0812">Transmembrane</keyword>
<organism evidence="2 3">
    <name type="scientific">Natronosalvus hydrolyticus</name>
    <dbReference type="NCBI Taxonomy" id="2979988"/>
    <lineage>
        <taxon>Archaea</taxon>
        <taxon>Methanobacteriati</taxon>
        <taxon>Methanobacteriota</taxon>
        <taxon>Stenosarchaea group</taxon>
        <taxon>Halobacteria</taxon>
        <taxon>Halobacteriales</taxon>
        <taxon>Natrialbaceae</taxon>
        <taxon>Natronosalvus</taxon>
    </lineage>
</organism>
<keyword evidence="3" id="KW-1185">Reference proteome</keyword>
<keyword evidence="1" id="KW-0472">Membrane</keyword>
<protein>
    <recommendedName>
        <fullName evidence="4">DoxX family membrane protein</fullName>
    </recommendedName>
</protein>
<feature type="transmembrane region" description="Helical" evidence="1">
    <location>
        <begin position="110"/>
        <end position="129"/>
    </location>
</feature>
<feature type="transmembrane region" description="Helical" evidence="1">
    <location>
        <begin position="72"/>
        <end position="90"/>
    </location>
</feature>
<keyword evidence="1" id="KW-1133">Transmembrane helix</keyword>
<feature type="transmembrane region" description="Helical" evidence="1">
    <location>
        <begin position="49"/>
        <end position="65"/>
    </location>
</feature>
<proteinExistence type="predicted"/>
<reference evidence="2 3" key="1">
    <citation type="submission" date="2022-09" db="EMBL/GenBank/DDBJ databases">
        <title>Enrichment on poylsaccharides allowed isolation of novel metabolic and taxonomic groups of Haloarchaea.</title>
        <authorList>
            <person name="Sorokin D.Y."/>
            <person name="Elcheninov A.G."/>
            <person name="Khizhniak T.V."/>
            <person name="Kolganova T.V."/>
            <person name="Kublanov I.V."/>
        </authorList>
    </citation>
    <scope>NUCLEOTIDE SEQUENCE [LARGE SCALE GENOMIC DNA]</scope>
    <source>
        <strain evidence="2 3">AArc-curdl1</strain>
    </source>
</reference>
<dbReference type="AlphaFoldDB" id="A0AAP3E6H7"/>
<gene>
    <name evidence="2" type="ORF">OB919_07575</name>
</gene>
<accession>A0AAP3E6H7</accession>
<evidence type="ECO:0008006" key="4">
    <source>
        <dbReference type="Google" id="ProtNLM"/>
    </source>
</evidence>
<sequence length="138" mass="15452">MSRRLDRYKRPLLYVMSSLYLLAGVAHFLAPKSFERAVPPQFPRPLELVYLSGIAEIALGIGVLYRRTRGVSAWGIVALLIAVFPANVHIATSDVLDADLPPRFARVARLVALVRLPFQAVLIAWAWWYTKPIADSQP</sequence>
<dbReference type="PANTHER" id="PTHR36974">
    <property type="entry name" value="MEMBRANE PROTEIN-RELATED"/>
    <property type="match status" value="1"/>
</dbReference>
<dbReference type="EMBL" id="JAOPJZ010000004">
    <property type="protein sequence ID" value="MCU4751842.1"/>
    <property type="molecule type" value="Genomic_DNA"/>
</dbReference>
<evidence type="ECO:0000313" key="2">
    <source>
        <dbReference type="EMBL" id="MCU4751842.1"/>
    </source>
</evidence>
<comment type="caution">
    <text evidence="2">The sequence shown here is derived from an EMBL/GenBank/DDBJ whole genome shotgun (WGS) entry which is preliminary data.</text>
</comment>
<name>A0AAP3E6H7_9EURY</name>
<evidence type="ECO:0000313" key="3">
    <source>
        <dbReference type="Proteomes" id="UP001321047"/>
    </source>
</evidence>
<dbReference type="Proteomes" id="UP001321047">
    <property type="component" value="Unassembled WGS sequence"/>
</dbReference>